<organism evidence="3 4">
    <name type="scientific">Saccharopolyspora spinosa</name>
    <dbReference type="NCBI Taxonomy" id="60894"/>
    <lineage>
        <taxon>Bacteria</taxon>
        <taxon>Bacillati</taxon>
        <taxon>Actinomycetota</taxon>
        <taxon>Actinomycetes</taxon>
        <taxon>Pseudonocardiales</taxon>
        <taxon>Pseudonocardiaceae</taxon>
        <taxon>Saccharopolyspora</taxon>
    </lineage>
</organism>
<dbReference type="AlphaFoldDB" id="A0A2N3XUG8"/>
<dbReference type="GO" id="GO:0009307">
    <property type="term" value="P:DNA restriction-modification system"/>
    <property type="evidence" value="ECO:0007669"/>
    <property type="project" value="InterPro"/>
</dbReference>
<protein>
    <submittedName>
        <fullName evidence="3">Restriction system protein</fullName>
    </submittedName>
</protein>
<feature type="region of interest" description="Disordered" evidence="1">
    <location>
        <begin position="70"/>
        <end position="108"/>
    </location>
</feature>
<dbReference type="STRING" id="994479.GCA_000194155_02180"/>
<dbReference type="Proteomes" id="UP000233786">
    <property type="component" value="Unassembled WGS sequence"/>
</dbReference>
<comment type="caution">
    <text evidence="3">The sequence shown here is derived from an EMBL/GenBank/DDBJ whole genome shotgun (WGS) entry which is preliminary data.</text>
</comment>
<dbReference type="InterPro" id="IPR011335">
    <property type="entry name" value="Restrct_endonuc-II-like"/>
</dbReference>
<evidence type="ECO:0000259" key="2">
    <source>
        <dbReference type="Pfam" id="PF04471"/>
    </source>
</evidence>
<feature type="domain" description="Restriction endonuclease type IV Mrr" evidence="2">
    <location>
        <begin position="383"/>
        <end position="495"/>
    </location>
</feature>
<feature type="region of interest" description="Disordered" evidence="1">
    <location>
        <begin position="1"/>
        <end position="52"/>
    </location>
</feature>
<dbReference type="EMBL" id="PJNB01000001">
    <property type="protein sequence ID" value="PKW14289.1"/>
    <property type="molecule type" value="Genomic_DNA"/>
</dbReference>
<dbReference type="SUPFAM" id="SSF52980">
    <property type="entry name" value="Restriction endonuclease-like"/>
    <property type="match status" value="1"/>
</dbReference>
<name>A0A2N3XUG8_SACSN</name>
<keyword evidence="4" id="KW-1185">Reference proteome</keyword>
<dbReference type="Gene3D" id="3.40.1350.10">
    <property type="match status" value="1"/>
</dbReference>
<accession>A0A2N3XUG8</accession>
<dbReference type="GO" id="GO:0003677">
    <property type="term" value="F:DNA binding"/>
    <property type="evidence" value="ECO:0007669"/>
    <property type="project" value="InterPro"/>
</dbReference>
<gene>
    <name evidence="3" type="ORF">A8926_1894</name>
</gene>
<dbReference type="GO" id="GO:0015666">
    <property type="term" value="F:restriction endodeoxyribonuclease activity"/>
    <property type="evidence" value="ECO:0007669"/>
    <property type="project" value="TreeGrafter"/>
</dbReference>
<dbReference type="InterPro" id="IPR011856">
    <property type="entry name" value="tRNA_endonuc-like_dom_sf"/>
</dbReference>
<dbReference type="OrthoDB" id="3206608at2"/>
<dbReference type="PANTHER" id="PTHR30015">
    <property type="entry name" value="MRR RESTRICTION SYSTEM PROTEIN"/>
    <property type="match status" value="1"/>
</dbReference>
<dbReference type="PANTHER" id="PTHR30015:SF7">
    <property type="entry name" value="TYPE IV METHYL-DIRECTED RESTRICTION ENZYME ECOKMRR"/>
    <property type="match status" value="1"/>
</dbReference>
<evidence type="ECO:0000256" key="1">
    <source>
        <dbReference type="SAM" id="MobiDB-lite"/>
    </source>
</evidence>
<reference evidence="3" key="1">
    <citation type="submission" date="2017-12" db="EMBL/GenBank/DDBJ databases">
        <title>Sequencing the genomes of 1000 Actinobacteria strains.</title>
        <authorList>
            <person name="Klenk H.-P."/>
        </authorList>
    </citation>
    <scope>NUCLEOTIDE SEQUENCE [LARGE SCALE GENOMIC DNA]</scope>
    <source>
        <strain evidence="3">DSM 44228</strain>
    </source>
</reference>
<proteinExistence type="predicted"/>
<dbReference type="InterPro" id="IPR052906">
    <property type="entry name" value="Type_IV_Methyl-Rstrct_Enzyme"/>
</dbReference>
<dbReference type="InterPro" id="IPR007560">
    <property type="entry name" value="Restrct_endonuc_IV_Mrr"/>
</dbReference>
<evidence type="ECO:0000313" key="4">
    <source>
        <dbReference type="Proteomes" id="UP000233786"/>
    </source>
</evidence>
<evidence type="ECO:0000313" key="3">
    <source>
        <dbReference type="EMBL" id="PKW14289.1"/>
    </source>
</evidence>
<dbReference type="Pfam" id="PF04471">
    <property type="entry name" value="Mrr_cat"/>
    <property type="match status" value="1"/>
</dbReference>
<sequence>MRQQAAREARERASQRKEEERQRKADERQRQEDHVREQQESAKRQTEAVEQRVTELTGILSAALSKPVGPLDFKTVKDKPSLPTLDLRSDAQPTSPPRWEQFAPDTPGTVSRMFGGQARYEREKAIAEQSFEAALESHRQDETARQQRVVEARAKHAEQVEAAKKRVATQHQSIEDLRRKVREKDRHAVSRYFQLVLDSIKDPSGLPNTRRAAYVPESELLAIEWELPSTEAVPREKEFAYVKSRDVIDIRKSRPLSEIRQIYNGMAAQIALRALHVLFSADPANLVTTIVFNGVVEAIDPVTGHEIRPELITMRATREQFDQVKLHGVNPVQCVQKYFGAEVSEHPDELAAVAPILSFNMADPRIVDPVDVISDIDKRPNLLELTSKEFEAFVQNLFTRMGFDTKQFKASGDGGIDCIAYDPTPITGGKYVIQVKLYTKTVAPTHVRDLYGVVVGEGATKRILITTSGFGPTSQDFANNKLLQLIDGTGLLYLCHQHNIPARILNPRRKT</sequence>